<dbReference type="Proteomes" id="UP000292702">
    <property type="component" value="Unassembled WGS sequence"/>
</dbReference>
<accession>A0A4R0RIP0</accession>
<sequence>MTSTTSPQNASLPALLQRRACGTGQDSHWAILLRVMEFATFIDIDCTTQLPEYALSWRLVCSDWRLCVDLVLRHSLVFSSKKDLDTLESFATCEEQERNARHLKTFGDVRSLVISPRSADQSWVTLVPILVNRIRHQAQLKIQIDNLVLKDLDLTSYPSAFHKSFSLLKGVSSLDMHRVRYSAHTQFTSLASAVHARYLHLKDAIYAGKITMIQPDAKPRRILHITLPPGLNSPIWYKTRCIPLETLVSFSAIYMSVGHLGPSAGTGKPGDCSSGRQEGLKEATGDDALVVLPADLLSELSEKGILIWSAVEECFPTRNQKLTDHGVGGTVKRWTGCRIC</sequence>
<name>A0A4R0RIP0_9APHY</name>
<dbReference type="EMBL" id="RWJN01000283">
    <property type="protein sequence ID" value="TCD63658.1"/>
    <property type="molecule type" value="Genomic_DNA"/>
</dbReference>
<gene>
    <name evidence="1" type="ORF">EIP91_005138</name>
</gene>
<evidence type="ECO:0000313" key="2">
    <source>
        <dbReference type="Proteomes" id="UP000292702"/>
    </source>
</evidence>
<dbReference type="AlphaFoldDB" id="A0A4R0RIP0"/>
<comment type="caution">
    <text evidence="1">The sequence shown here is derived from an EMBL/GenBank/DDBJ whole genome shotgun (WGS) entry which is preliminary data.</text>
</comment>
<protein>
    <submittedName>
        <fullName evidence="1">Uncharacterized protein</fullName>
    </submittedName>
</protein>
<proteinExistence type="predicted"/>
<keyword evidence="2" id="KW-1185">Reference proteome</keyword>
<organism evidence="1 2">
    <name type="scientific">Steccherinum ochraceum</name>
    <dbReference type="NCBI Taxonomy" id="92696"/>
    <lineage>
        <taxon>Eukaryota</taxon>
        <taxon>Fungi</taxon>
        <taxon>Dikarya</taxon>
        <taxon>Basidiomycota</taxon>
        <taxon>Agaricomycotina</taxon>
        <taxon>Agaricomycetes</taxon>
        <taxon>Polyporales</taxon>
        <taxon>Steccherinaceae</taxon>
        <taxon>Steccherinum</taxon>
    </lineage>
</organism>
<evidence type="ECO:0000313" key="1">
    <source>
        <dbReference type="EMBL" id="TCD63658.1"/>
    </source>
</evidence>
<reference evidence="1 2" key="1">
    <citation type="submission" date="2018-11" db="EMBL/GenBank/DDBJ databases">
        <title>Genome assembly of Steccherinum ochraceum LE-BIN_3174, the white-rot fungus of the Steccherinaceae family (The Residual Polyporoid clade, Polyporales, Basidiomycota).</title>
        <authorList>
            <person name="Fedorova T.V."/>
            <person name="Glazunova O.A."/>
            <person name="Landesman E.O."/>
            <person name="Moiseenko K.V."/>
            <person name="Psurtseva N.V."/>
            <person name="Savinova O.S."/>
            <person name="Shakhova N.V."/>
            <person name="Tyazhelova T.V."/>
            <person name="Vasina D.V."/>
        </authorList>
    </citation>
    <scope>NUCLEOTIDE SEQUENCE [LARGE SCALE GENOMIC DNA]</scope>
    <source>
        <strain evidence="1 2">LE-BIN_3174</strain>
    </source>
</reference>